<dbReference type="RefSeq" id="WP_345329487.1">
    <property type="nucleotide sequence ID" value="NZ_BAABJI010000001.1"/>
</dbReference>
<dbReference type="EMBL" id="BAABJI010000001">
    <property type="protein sequence ID" value="GAA4906578.1"/>
    <property type="molecule type" value="Genomic_DNA"/>
</dbReference>
<name>A0ABP9FPA8_9SPHI</name>
<keyword evidence="2" id="KW-1185">Reference proteome</keyword>
<comment type="caution">
    <text evidence="1">The sequence shown here is derived from an EMBL/GenBank/DDBJ whole genome shotgun (WGS) entry which is preliminary data.</text>
</comment>
<accession>A0ABP9FPA8</accession>
<sequence length="63" mass="7300">METRYINTQNPEIKTRQGSNFWEVIKPFAKFGLKSLGIMAGAMWAIIKIIPKPSEFKPEKKPY</sequence>
<reference evidence="2" key="1">
    <citation type="journal article" date="2019" name="Int. J. Syst. Evol. Microbiol.">
        <title>The Global Catalogue of Microorganisms (GCM) 10K type strain sequencing project: providing services to taxonomists for standard genome sequencing and annotation.</title>
        <authorList>
            <consortium name="The Broad Institute Genomics Platform"/>
            <consortium name="The Broad Institute Genome Sequencing Center for Infectious Disease"/>
            <person name="Wu L."/>
            <person name="Ma J."/>
        </authorList>
    </citation>
    <scope>NUCLEOTIDE SEQUENCE [LARGE SCALE GENOMIC DNA]</scope>
    <source>
        <strain evidence="2">JCM 18283</strain>
    </source>
</reference>
<dbReference type="Proteomes" id="UP001501436">
    <property type="component" value="Unassembled WGS sequence"/>
</dbReference>
<protein>
    <submittedName>
        <fullName evidence="1">Uncharacterized protein</fullName>
    </submittedName>
</protein>
<evidence type="ECO:0000313" key="2">
    <source>
        <dbReference type="Proteomes" id="UP001501436"/>
    </source>
</evidence>
<organism evidence="1 2">
    <name type="scientific">Mucilaginibacter defluvii</name>
    <dbReference type="NCBI Taxonomy" id="1196019"/>
    <lineage>
        <taxon>Bacteria</taxon>
        <taxon>Pseudomonadati</taxon>
        <taxon>Bacteroidota</taxon>
        <taxon>Sphingobacteriia</taxon>
        <taxon>Sphingobacteriales</taxon>
        <taxon>Sphingobacteriaceae</taxon>
        <taxon>Mucilaginibacter</taxon>
    </lineage>
</organism>
<proteinExistence type="predicted"/>
<gene>
    <name evidence="1" type="ORF">GCM10023313_06640</name>
</gene>
<evidence type="ECO:0000313" key="1">
    <source>
        <dbReference type="EMBL" id="GAA4906578.1"/>
    </source>
</evidence>